<feature type="transmembrane region" description="Helical" evidence="9">
    <location>
        <begin position="469"/>
        <end position="488"/>
    </location>
</feature>
<gene>
    <name evidence="10" type="ORF">COB20_02305</name>
</gene>
<keyword evidence="7 9" id="KW-0472">Membrane</keyword>
<comment type="similarity">
    <text evidence="2 8">Belongs to the sodium:solute symporter (SSF) (TC 2.A.21) family.</text>
</comment>
<keyword evidence="6 9" id="KW-1133">Transmembrane helix</keyword>
<feature type="transmembrane region" description="Helical" evidence="9">
    <location>
        <begin position="263"/>
        <end position="295"/>
    </location>
</feature>
<evidence type="ECO:0000256" key="8">
    <source>
        <dbReference type="RuleBase" id="RU362091"/>
    </source>
</evidence>
<evidence type="ECO:0000256" key="9">
    <source>
        <dbReference type="SAM" id="Phobius"/>
    </source>
</evidence>
<evidence type="ECO:0000256" key="1">
    <source>
        <dbReference type="ARBA" id="ARBA00004141"/>
    </source>
</evidence>
<dbReference type="CDD" id="cd10322">
    <property type="entry name" value="SLC5sbd"/>
    <property type="match status" value="1"/>
</dbReference>
<feature type="transmembrane region" description="Helical" evidence="9">
    <location>
        <begin position="32"/>
        <end position="53"/>
    </location>
</feature>
<dbReference type="AlphaFoldDB" id="A0A2A4XFX0"/>
<reference evidence="11" key="1">
    <citation type="submission" date="2017-08" db="EMBL/GenBank/DDBJ databases">
        <title>A dynamic microbial community with high functional redundancy inhabits the cold, oxic subseafloor aquifer.</title>
        <authorList>
            <person name="Tully B.J."/>
            <person name="Wheat C.G."/>
            <person name="Glazer B.T."/>
            <person name="Huber J.A."/>
        </authorList>
    </citation>
    <scope>NUCLEOTIDE SEQUENCE [LARGE SCALE GENOMIC DNA]</scope>
</reference>
<evidence type="ECO:0000256" key="4">
    <source>
        <dbReference type="ARBA" id="ARBA00022692"/>
    </source>
</evidence>
<keyword evidence="5" id="KW-0769">Symport</keyword>
<feature type="transmembrane region" description="Helical" evidence="9">
    <location>
        <begin position="417"/>
        <end position="435"/>
    </location>
</feature>
<feature type="transmembrane region" description="Helical" evidence="9">
    <location>
        <begin position="178"/>
        <end position="196"/>
    </location>
</feature>
<evidence type="ECO:0000313" key="10">
    <source>
        <dbReference type="EMBL" id="PCI80947.1"/>
    </source>
</evidence>
<dbReference type="GO" id="GO:0005886">
    <property type="term" value="C:plasma membrane"/>
    <property type="evidence" value="ECO:0007669"/>
    <property type="project" value="TreeGrafter"/>
</dbReference>
<feature type="transmembrane region" description="Helical" evidence="9">
    <location>
        <begin position="387"/>
        <end position="410"/>
    </location>
</feature>
<feature type="transmembrane region" description="Helical" evidence="9">
    <location>
        <begin position="145"/>
        <end position="166"/>
    </location>
</feature>
<evidence type="ECO:0000256" key="6">
    <source>
        <dbReference type="ARBA" id="ARBA00022989"/>
    </source>
</evidence>
<evidence type="ECO:0008006" key="12">
    <source>
        <dbReference type="Google" id="ProtNLM"/>
    </source>
</evidence>
<dbReference type="InterPro" id="IPR038377">
    <property type="entry name" value="Na/Glc_symporter_sf"/>
</dbReference>
<sequence length="515" mass="55239">MDLTAYVILGYLLFFIAVGIYISSSNRSSTDWAIGGGTLGVGMLAAGIAGTRIGGAGTYGVAGDVITEGIGHLWYGVNSFAALFLVGLFFAIPYRKLKLTSVGEVFDRRFGSRRCQSLTSLCVQAEYLVINIIEPYVIATIVSGVTGWPFGLCIIIGAVVIVLFTVTGGLKGTAITNIVHCTVIIFGLSAVGYIAMQNLGGWESVVAQSEIRLLEAGKDIPSWWSFTGIGWATIIALFISATIHTPAASIYANYASSAAKQEYLIPGFFLAGVIAALMPMVAGFIGILTMVSYGSESGLSGYLNIAQLAMDTGPLLGGIALAAVLAAVISSGAPILLASATMLVSDWIPGSKNFSSDKKLRLYKLVTVIYGSTAAFCAWYFNFGSVLQFLLLGFAMVVPPAIAVTYVFYWKKTTEKAAFWGMLIGFVSGLLMWLLNNWYSGAENADVGGFAQTWYEFCQYLGEWRDPSFLTLLLPVFTIPLITLMFPAEDSDADTEMSATFYKSLGRIQRNLNWA</sequence>
<feature type="transmembrane region" description="Helical" evidence="9">
    <location>
        <begin position="115"/>
        <end position="133"/>
    </location>
</feature>
<dbReference type="PANTHER" id="PTHR48086:SF7">
    <property type="entry name" value="SODIUM-SOLUTE SYMPORTER-RELATED"/>
    <property type="match status" value="1"/>
</dbReference>
<evidence type="ECO:0000256" key="5">
    <source>
        <dbReference type="ARBA" id="ARBA00022847"/>
    </source>
</evidence>
<dbReference type="InterPro" id="IPR001734">
    <property type="entry name" value="Na/solute_symporter"/>
</dbReference>
<protein>
    <recommendedName>
        <fullName evidence="12">Sodium:solute symporter family protein</fullName>
    </recommendedName>
</protein>
<evidence type="ECO:0000256" key="3">
    <source>
        <dbReference type="ARBA" id="ARBA00022448"/>
    </source>
</evidence>
<comment type="caution">
    <text evidence="10">The sequence shown here is derived from an EMBL/GenBank/DDBJ whole genome shotgun (WGS) entry which is preliminary data.</text>
</comment>
<organism evidence="10 11">
    <name type="scientific">SAR86 cluster bacterium</name>
    <dbReference type="NCBI Taxonomy" id="2030880"/>
    <lineage>
        <taxon>Bacteria</taxon>
        <taxon>Pseudomonadati</taxon>
        <taxon>Pseudomonadota</taxon>
        <taxon>Gammaproteobacteria</taxon>
        <taxon>SAR86 cluster</taxon>
    </lineage>
</organism>
<dbReference type="Gene3D" id="1.20.1730.10">
    <property type="entry name" value="Sodium/glucose cotransporter"/>
    <property type="match status" value="1"/>
</dbReference>
<dbReference type="EMBL" id="NVUL01000007">
    <property type="protein sequence ID" value="PCI80947.1"/>
    <property type="molecule type" value="Genomic_DNA"/>
</dbReference>
<dbReference type="InterPro" id="IPR050277">
    <property type="entry name" value="Sodium:Solute_Symporter"/>
</dbReference>
<name>A0A2A4XFX0_9GAMM</name>
<feature type="transmembrane region" description="Helical" evidence="9">
    <location>
        <begin position="223"/>
        <end position="243"/>
    </location>
</feature>
<feature type="transmembrane region" description="Helical" evidence="9">
    <location>
        <begin position="73"/>
        <end position="94"/>
    </location>
</feature>
<keyword evidence="4 9" id="KW-0812">Transmembrane</keyword>
<evidence type="ECO:0000313" key="11">
    <source>
        <dbReference type="Proteomes" id="UP000218767"/>
    </source>
</evidence>
<feature type="transmembrane region" description="Helical" evidence="9">
    <location>
        <begin position="362"/>
        <end position="381"/>
    </location>
</feature>
<proteinExistence type="inferred from homology"/>
<evidence type="ECO:0000256" key="7">
    <source>
        <dbReference type="ARBA" id="ARBA00023136"/>
    </source>
</evidence>
<dbReference type="PROSITE" id="PS50283">
    <property type="entry name" value="NA_SOLUT_SYMP_3"/>
    <property type="match status" value="1"/>
</dbReference>
<dbReference type="PANTHER" id="PTHR48086">
    <property type="entry name" value="SODIUM/PROLINE SYMPORTER-RELATED"/>
    <property type="match status" value="1"/>
</dbReference>
<dbReference type="GO" id="GO:0015293">
    <property type="term" value="F:symporter activity"/>
    <property type="evidence" value="ECO:0007669"/>
    <property type="project" value="UniProtKB-KW"/>
</dbReference>
<keyword evidence="3" id="KW-0813">Transport</keyword>
<evidence type="ECO:0000256" key="2">
    <source>
        <dbReference type="ARBA" id="ARBA00006434"/>
    </source>
</evidence>
<dbReference type="Pfam" id="PF00474">
    <property type="entry name" value="SSF"/>
    <property type="match status" value="1"/>
</dbReference>
<feature type="transmembrane region" description="Helical" evidence="9">
    <location>
        <begin position="6"/>
        <end position="23"/>
    </location>
</feature>
<feature type="transmembrane region" description="Helical" evidence="9">
    <location>
        <begin position="315"/>
        <end position="341"/>
    </location>
</feature>
<comment type="subcellular location">
    <subcellularLocation>
        <location evidence="1">Membrane</location>
        <topology evidence="1">Multi-pass membrane protein</topology>
    </subcellularLocation>
</comment>
<accession>A0A2A4XFX0</accession>
<dbReference type="Proteomes" id="UP000218767">
    <property type="component" value="Unassembled WGS sequence"/>
</dbReference>